<dbReference type="InterPro" id="IPR036779">
    <property type="entry name" value="LysM_dom_sf"/>
</dbReference>
<evidence type="ECO:0000259" key="3">
    <source>
        <dbReference type="PROSITE" id="PS51782"/>
    </source>
</evidence>
<sequence length="197" mass="21856">MGRWTQYDEDSYRLPEGFKRVGYDSDRQVYIFKDGGGATWEGREGEEFGEMKKVSGGSGRSRTSNDDVEYNAGGRRSDGYRPLAMDPNQSVSNSARTGAYRTLFPFFLIIVVVLLLVFRAVSPSTEPAQPPCAHPDKTVKRFVRSGDSCWSICENNWGGKDTNKCLEALIEENKPRGLDCSKLSIGAEICVPEPPAQ</sequence>
<evidence type="ECO:0000313" key="5">
    <source>
        <dbReference type="Proteomes" id="UP001465976"/>
    </source>
</evidence>
<dbReference type="InterPro" id="IPR018392">
    <property type="entry name" value="LysM"/>
</dbReference>
<dbReference type="Pfam" id="PF01476">
    <property type="entry name" value="LysM"/>
    <property type="match status" value="1"/>
</dbReference>
<keyword evidence="2" id="KW-1133">Transmembrane helix</keyword>
<name>A0ABR3F8P0_9AGAR</name>
<dbReference type="EMBL" id="JBAHYK010000741">
    <property type="protein sequence ID" value="KAL0571615.1"/>
    <property type="molecule type" value="Genomic_DNA"/>
</dbReference>
<dbReference type="PROSITE" id="PS51782">
    <property type="entry name" value="LYSM"/>
    <property type="match status" value="1"/>
</dbReference>
<feature type="region of interest" description="Disordered" evidence="1">
    <location>
        <begin position="42"/>
        <end position="87"/>
    </location>
</feature>
<accession>A0ABR3F8P0</accession>
<proteinExistence type="predicted"/>
<evidence type="ECO:0000256" key="2">
    <source>
        <dbReference type="SAM" id="Phobius"/>
    </source>
</evidence>
<feature type="transmembrane region" description="Helical" evidence="2">
    <location>
        <begin position="103"/>
        <end position="121"/>
    </location>
</feature>
<gene>
    <name evidence="4" type="ORF">V5O48_010349</name>
</gene>
<comment type="caution">
    <text evidence="4">The sequence shown here is derived from an EMBL/GenBank/DDBJ whole genome shotgun (WGS) entry which is preliminary data.</text>
</comment>
<keyword evidence="2" id="KW-0472">Membrane</keyword>
<feature type="domain" description="LysM" evidence="3">
    <location>
        <begin position="139"/>
        <end position="191"/>
    </location>
</feature>
<evidence type="ECO:0000256" key="1">
    <source>
        <dbReference type="SAM" id="MobiDB-lite"/>
    </source>
</evidence>
<protein>
    <recommendedName>
        <fullName evidence="3">LysM domain-containing protein</fullName>
    </recommendedName>
</protein>
<dbReference type="Gene3D" id="3.10.350.10">
    <property type="entry name" value="LysM domain"/>
    <property type="match status" value="1"/>
</dbReference>
<reference evidence="4 5" key="1">
    <citation type="submission" date="2024-02" db="EMBL/GenBank/DDBJ databases">
        <title>A draft genome for the cacao thread blight pathogen Marasmius crinis-equi.</title>
        <authorList>
            <person name="Cohen S.P."/>
            <person name="Baruah I.K."/>
            <person name="Amoako-Attah I."/>
            <person name="Bukari Y."/>
            <person name="Meinhardt L.W."/>
            <person name="Bailey B.A."/>
        </authorList>
    </citation>
    <scope>NUCLEOTIDE SEQUENCE [LARGE SCALE GENOMIC DNA]</scope>
    <source>
        <strain evidence="4 5">GH-76</strain>
    </source>
</reference>
<keyword evidence="5" id="KW-1185">Reference proteome</keyword>
<dbReference type="Proteomes" id="UP001465976">
    <property type="component" value="Unassembled WGS sequence"/>
</dbReference>
<evidence type="ECO:0000313" key="4">
    <source>
        <dbReference type="EMBL" id="KAL0571615.1"/>
    </source>
</evidence>
<feature type="compositionally biased region" description="Basic and acidic residues" evidence="1">
    <location>
        <begin position="42"/>
        <end position="53"/>
    </location>
</feature>
<organism evidence="4 5">
    <name type="scientific">Marasmius crinis-equi</name>
    <dbReference type="NCBI Taxonomy" id="585013"/>
    <lineage>
        <taxon>Eukaryota</taxon>
        <taxon>Fungi</taxon>
        <taxon>Dikarya</taxon>
        <taxon>Basidiomycota</taxon>
        <taxon>Agaricomycotina</taxon>
        <taxon>Agaricomycetes</taxon>
        <taxon>Agaricomycetidae</taxon>
        <taxon>Agaricales</taxon>
        <taxon>Marasmiineae</taxon>
        <taxon>Marasmiaceae</taxon>
        <taxon>Marasmius</taxon>
    </lineage>
</organism>
<keyword evidence="2" id="KW-0812">Transmembrane</keyword>